<gene>
    <name evidence="1" type="ORF">DSAG12_02912</name>
</gene>
<dbReference type="RefSeq" id="WP_147663999.1">
    <property type="nucleotide sequence ID" value="NZ_CP042905.2"/>
</dbReference>
<keyword evidence="2" id="KW-1185">Reference proteome</keyword>
<accession>A0A5B9DE56</accession>
<reference evidence="1 2" key="1">
    <citation type="journal article" date="2020" name="Nature">
        <title>Isolation of an archaeon at the prokaryote-eukaryote interface.</title>
        <authorList>
            <person name="Imachi H."/>
            <person name="Nobu M.K."/>
            <person name="Nakahara N."/>
            <person name="Morono Y."/>
            <person name="Ogawara M."/>
            <person name="Takaki Y."/>
            <person name="Takano Y."/>
            <person name="Uematsu K."/>
            <person name="Ikuta T."/>
            <person name="Ito M."/>
            <person name="Matsui Y."/>
            <person name="Miyazaki M."/>
            <person name="Murata K."/>
            <person name="Saito Y."/>
            <person name="Sakai S."/>
            <person name="Song C."/>
            <person name="Tasumi E."/>
            <person name="Yamanaka Y."/>
            <person name="Yamaguchi T."/>
            <person name="Kamagata Y."/>
            <person name="Tamaki H."/>
            <person name="Takai K."/>
        </authorList>
    </citation>
    <scope>NUCLEOTIDE SEQUENCE [LARGE SCALE GENOMIC DNA]</scope>
    <source>
        <strain evidence="1 2">MK-D1</strain>
    </source>
</reference>
<reference evidence="1 2" key="2">
    <citation type="journal article" date="2024" name="Int. J. Syst. Evol. Microbiol.">
        <title>Promethearchaeum syntrophicum gen. nov., sp. nov., an anaerobic, obligately syntrophic archaeon, the first isolate of the lineage 'Asgard' archaea, and proposal of the new archaeal phylum Promethearchaeota phyl. nov. and kingdom Promethearchaeati regn. nov.</title>
        <authorList>
            <person name="Imachi H."/>
            <person name="Nobu M.K."/>
            <person name="Kato S."/>
            <person name="Takaki Y."/>
            <person name="Miyazaki M."/>
            <person name="Miyata M."/>
            <person name="Ogawara M."/>
            <person name="Saito Y."/>
            <person name="Sakai S."/>
            <person name="Tahara Y.O."/>
            <person name="Takano Y."/>
            <person name="Tasumi E."/>
            <person name="Uematsu K."/>
            <person name="Yoshimura T."/>
            <person name="Itoh T."/>
            <person name="Ohkuma M."/>
            <person name="Takai K."/>
        </authorList>
    </citation>
    <scope>NUCLEOTIDE SEQUENCE [LARGE SCALE GENOMIC DNA]</scope>
    <source>
        <strain evidence="1 2">MK-D1</strain>
    </source>
</reference>
<name>A0A5B9DE56_9ARCH</name>
<dbReference type="AlphaFoldDB" id="A0A5B9DE56"/>
<proteinExistence type="predicted"/>
<dbReference type="Proteomes" id="UP000321408">
    <property type="component" value="Chromosome"/>
</dbReference>
<evidence type="ECO:0000313" key="2">
    <source>
        <dbReference type="Proteomes" id="UP000321408"/>
    </source>
</evidence>
<dbReference type="GeneID" id="41330890"/>
<sequence length="371" mass="42468">MAIGILVMHWDERVGVEIIGKYPKEIELDEKTLMQLYSQHEFTGEPGMVSIMAGSTNLASYYTGPESSVYVIMVLSTTEDGDAYEDGLAETSRQILSNIDSETLEAVLPSLYQRLSVYPTLNEEQLLAMIYSDGPKRMILKRLQQESAIPKSELAIWLKDAIKDSFIDIESIIASLVKSTIIKIASVKGLATDVAFLNEDIMILRRPPVHLFLDPSEHHLPKALKDSYKNQVRTFFKNYKPTESDNLEIINKVILDPQCYEVLKLLREAMVTKNDIEKLRKKGVEDIDDTLKSLWDSKMIAVFQDESGTEYYCLITDFYASLYYPRYNLDTIRKQYISKSQNPKALLKALDIMREEYISMIKIRKISAKTK</sequence>
<dbReference type="EMBL" id="CP042905">
    <property type="protein sequence ID" value="QEE17080.1"/>
    <property type="molecule type" value="Genomic_DNA"/>
</dbReference>
<organism evidence="1 2">
    <name type="scientific">Promethearchaeum syntrophicum</name>
    <dbReference type="NCBI Taxonomy" id="2594042"/>
    <lineage>
        <taxon>Archaea</taxon>
        <taxon>Promethearchaeati</taxon>
        <taxon>Promethearchaeota</taxon>
        <taxon>Promethearchaeia</taxon>
        <taxon>Promethearchaeales</taxon>
        <taxon>Promethearchaeaceae</taxon>
        <taxon>Promethearchaeum</taxon>
    </lineage>
</organism>
<evidence type="ECO:0000313" key="1">
    <source>
        <dbReference type="EMBL" id="QEE17080.1"/>
    </source>
</evidence>
<dbReference type="KEGG" id="psyt:DSAG12_02912"/>
<protein>
    <submittedName>
        <fullName evidence="1">Uncharacterized protein</fullName>
    </submittedName>
</protein>